<keyword evidence="3" id="KW-1185">Reference proteome</keyword>
<feature type="compositionally biased region" description="Basic and acidic residues" evidence="1">
    <location>
        <begin position="491"/>
        <end position="509"/>
    </location>
</feature>
<feature type="compositionally biased region" description="Basic and acidic residues" evidence="1">
    <location>
        <begin position="88"/>
        <end position="102"/>
    </location>
</feature>
<feature type="compositionally biased region" description="Low complexity" evidence="1">
    <location>
        <begin position="511"/>
        <end position="527"/>
    </location>
</feature>
<protein>
    <submittedName>
        <fullName evidence="2">Uncharacterized protein</fullName>
    </submittedName>
</protein>
<feature type="compositionally biased region" description="Basic and acidic residues" evidence="1">
    <location>
        <begin position="289"/>
        <end position="302"/>
    </location>
</feature>
<feature type="compositionally biased region" description="Polar residues" evidence="1">
    <location>
        <begin position="47"/>
        <end position="60"/>
    </location>
</feature>
<name>A0A2A5QZG3_9EURY</name>
<evidence type="ECO:0000256" key="1">
    <source>
        <dbReference type="SAM" id="MobiDB-lite"/>
    </source>
</evidence>
<feature type="region of interest" description="Disordered" evidence="1">
    <location>
        <begin position="16"/>
        <end position="395"/>
    </location>
</feature>
<feature type="compositionally biased region" description="Gly residues" evidence="1">
    <location>
        <begin position="335"/>
        <end position="347"/>
    </location>
</feature>
<organism evidence="2 3">
    <name type="scientific">Natrinema ejinorense</name>
    <dbReference type="NCBI Taxonomy" id="373386"/>
    <lineage>
        <taxon>Archaea</taxon>
        <taxon>Methanobacteriati</taxon>
        <taxon>Methanobacteriota</taxon>
        <taxon>Stenosarchaea group</taxon>
        <taxon>Halobacteria</taxon>
        <taxon>Halobacteriales</taxon>
        <taxon>Natrialbaceae</taxon>
        <taxon>Natrinema</taxon>
    </lineage>
</organism>
<gene>
    <name evidence="2" type="ORF">CP557_17880</name>
</gene>
<evidence type="ECO:0000313" key="3">
    <source>
        <dbReference type="Proteomes" id="UP000219689"/>
    </source>
</evidence>
<dbReference type="AlphaFoldDB" id="A0A2A5QZG3"/>
<proteinExistence type="predicted"/>
<reference evidence="2 3" key="1">
    <citation type="submission" date="2017-09" db="EMBL/GenBank/DDBJ databases">
        <title>Genome sequences of Natrinema ejinorence JCM 13890T.</title>
        <authorList>
            <person name="Roh S.W."/>
            <person name="Kim Y.B."/>
            <person name="Kim J.Y."/>
        </authorList>
    </citation>
    <scope>NUCLEOTIDE SEQUENCE [LARGE SCALE GENOMIC DNA]</scope>
    <source>
        <strain evidence="2 3">JCM 13890</strain>
    </source>
</reference>
<dbReference type="EMBL" id="NXNI01000001">
    <property type="protein sequence ID" value="PCR92235.1"/>
    <property type="molecule type" value="Genomic_DNA"/>
</dbReference>
<feature type="region of interest" description="Disordered" evidence="1">
    <location>
        <begin position="485"/>
        <end position="566"/>
    </location>
</feature>
<feature type="region of interest" description="Disordered" evidence="1">
    <location>
        <begin position="410"/>
        <end position="446"/>
    </location>
</feature>
<feature type="compositionally biased region" description="Basic and acidic residues" evidence="1">
    <location>
        <begin position="144"/>
        <end position="155"/>
    </location>
</feature>
<feature type="compositionally biased region" description="Basic and acidic residues" evidence="1">
    <location>
        <begin position="178"/>
        <end position="201"/>
    </location>
</feature>
<evidence type="ECO:0000313" key="2">
    <source>
        <dbReference type="EMBL" id="PCR92235.1"/>
    </source>
</evidence>
<dbReference type="Proteomes" id="UP000219689">
    <property type="component" value="Unassembled WGS sequence"/>
</dbReference>
<comment type="caution">
    <text evidence="2">The sequence shown here is derived from an EMBL/GenBank/DDBJ whole genome shotgun (WGS) entry which is preliminary data.</text>
</comment>
<accession>A0A2A5QZG3</accession>
<sequence>MDPRRLATVGGVVMVGTGDPAAAIGRRRSKARTPVGTSADSGRDATSGVSARASSPSGFTLSRGDDRVDLTSPPERTPVSTPRRGRSVGRDDHSTGCDRVPVRAEGTSVPTGLLSAPAVPDSRRFASAAGRSPADWEVTAAASDRSRVERADSDVCRSVVLSVSGRPTDRPVGPSLSGRERGRDGGLSDRVDDSPRERLDRSAGVGSPAFDGATVAADDRRRTTSAGSRPPERPWLPNCSGCPSPNGTALEPPSLPRSRTRDAGGRRLVTAGRDRDPRTPVAGVSLPRSPRERPWSVDRMLENARIADPAGSTDPDGLAPVPIAVDSSPTARGGDSNGDGVPDGGGRSTVAPRRERGPRVPAIGPESEPSRRSIVGDRSPGSSVSPAGVGSRSDAVGCEAVAWGAVRCERGDGDTVTGGIDGNERGVRGGWSRATAPSRSDAWDTRDAIDEESLREAAGGPSITVEAVGASADRLGTRSVTVVSGGRRRRPIDSIRGDRVGRDRPDARSKPALSPVWSSVSSPAPSSTERCRGVGTCGRSVWPANGSVSRPPWPVLRGRSVRSRRV</sequence>
<feature type="compositionally biased region" description="Low complexity" evidence="1">
    <location>
        <begin position="378"/>
        <end position="393"/>
    </location>
</feature>